<sequence>MVSFYTVGCMSGSSLDGIDLCYAEFTGDIETDKWQYRILKASTVSYDSDWKSKLRSAKELRGEDLIKLHLEYGHFMGKTVKNFVEHEDIKNLDCVASHGHTIFHQPNLGYTFQLGDGETSAAYLKQPFVCNFRNKDVALGGQGAPLVPNGETFLFCGNEICINLGGIANIGLKGLQGYDVCPCNYVSNKLAAIHDPTLEYDPNGEIAETGTVIKEILGRLDALHFYEQLPPKSLDAEWIEAEVLSILNTTQNSIPDLLMTCTEHVTNRLTEACKNARDSLHAENKLKPKNVLKVLVTGGGAFNKHLIRLLQCKLQDQGFILEQVDEVTIAFKEALIFAFLGLRCLLNQTNIFRSVTGSKSDSISGSIHRPAHYVNSDSRIIRYLMEKNKDRKTS</sequence>
<dbReference type="Gene3D" id="3.30.420.40">
    <property type="match status" value="2"/>
</dbReference>
<dbReference type="GO" id="GO:0005524">
    <property type="term" value="F:ATP binding"/>
    <property type="evidence" value="ECO:0007669"/>
    <property type="project" value="InterPro"/>
</dbReference>
<dbReference type="Proteomes" id="UP000507470">
    <property type="component" value="Unassembled WGS sequence"/>
</dbReference>
<accession>A0A6J8EK24</accession>
<dbReference type="GO" id="GO:0009254">
    <property type="term" value="P:peptidoglycan turnover"/>
    <property type="evidence" value="ECO:0007669"/>
    <property type="project" value="InterPro"/>
</dbReference>
<dbReference type="EMBL" id="CACVKT020009029">
    <property type="protein sequence ID" value="CAC5419401.1"/>
    <property type="molecule type" value="Genomic_DNA"/>
</dbReference>
<proteinExistence type="predicted"/>
<dbReference type="EC" id="2.7.1.170" evidence="1"/>
<keyword evidence="2" id="KW-1185">Reference proteome</keyword>
<dbReference type="OrthoDB" id="5427593at2759"/>
<name>A0A6J8EK24_MYTCO</name>
<dbReference type="PANTHER" id="PTHR30605">
    <property type="entry name" value="ANHYDRO-N-ACETYLMURAMIC ACID KINASE"/>
    <property type="match status" value="1"/>
</dbReference>
<dbReference type="Pfam" id="PF03702">
    <property type="entry name" value="AnmK"/>
    <property type="match status" value="1"/>
</dbReference>
<protein>
    <submittedName>
        <fullName evidence="1">AnmK</fullName>
        <ecNumber evidence="1">2.7.1.170</ecNumber>
    </submittedName>
</protein>
<dbReference type="GO" id="GO:0006040">
    <property type="term" value="P:amino sugar metabolic process"/>
    <property type="evidence" value="ECO:0007669"/>
    <property type="project" value="InterPro"/>
</dbReference>
<reference evidence="1 2" key="1">
    <citation type="submission" date="2020-06" db="EMBL/GenBank/DDBJ databases">
        <authorList>
            <person name="Li R."/>
            <person name="Bekaert M."/>
        </authorList>
    </citation>
    <scope>NUCLEOTIDE SEQUENCE [LARGE SCALE GENOMIC DNA]</scope>
    <source>
        <strain evidence="2">wild</strain>
    </source>
</reference>
<evidence type="ECO:0000313" key="1">
    <source>
        <dbReference type="EMBL" id="CAC5419401.1"/>
    </source>
</evidence>
<keyword evidence="1" id="KW-0808">Transferase</keyword>
<dbReference type="PANTHER" id="PTHR30605:SF0">
    <property type="entry name" value="ANHYDRO-N-ACETYLMURAMIC ACID KINASE"/>
    <property type="match status" value="1"/>
</dbReference>
<gene>
    <name evidence="1" type="ORF">MCOR_51744</name>
</gene>
<organism evidence="1 2">
    <name type="scientific">Mytilus coruscus</name>
    <name type="common">Sea mussel</name>
    <dbReference type="NCBI Taxonomy" id="42192"/>
    <lineage>
        <taxon>Eukaryota</taxon>
        <taxon>Metazoa</taxon>
        <taxon>Spiralia</taxon>
        <taxon>Lophotrochozoa</taxon>
        <taxon>Mollusca</taxon>
        <taxon>Bivalvia</taxon>
        <taxon>Autobranchia</taxon>
        <taxon>Pteriomorphia</taxon>
        <taxon>Mytilida</taxon>
        <taxon>Mytiloidea</taxon>
        <taxon>Mytilidae</taxon>
        <taxon>Mytilinae</taxon>
        <taxon>Mytilus</taxon>
    </lineage>
</organism>
<dbReference type="GO" id="GO:0016773">
    <property type="term" value="F:phosphotransferase activity, alcohol group as acceptor"/>
    <property type="evidence" value="ECO:0007669"/>
    <property type="project" value="InterPro"/>
</dbReference>
<dbReference type="AlphaFoldDB" id="A0A6J8EK24"/>
<evidence type="ECO:0000313" key="2">
    <source>
        <dbReference type="Proteomes" id="UP000507470"/>
    </source>
</evidence>
<dbReference type="InterPro" id="IPR005338">
    <property type="entry name" value="Anhydro_N_Ac-Mur_kinase"/>
</dbReference>